<evidence type="ECO:0000256" key="8">
    <source>
        <dbReference type="SAM" id="Phobius"/>
    </source>
</evidence>
<feature type="transmembrane region" description="Helical" evidence="8">
    <location>
        <begin position="28"/>
        <end position="49"/>
    </location>
</feature>
<keyword evidence="6 8" id="KW-0472">Membrane</keyword>
<dbReference type="PANTHER" id="PTHR12185:SF14">
    <property type="entry name" value="CHOLESTEROL UPTAKE PROTEIN 1"/>
    <property type="match status" value="1"/>
</dbReference>
<dbReference type="GO" id="GO:0005886">
    <property type="term" value="C:plasma membrane"/>
    <property type="evidence" value="ECO:0007669"/>
    <property type="project" value="TreeGrafter"/>
</dbReference>
<feature type="transmembrane region" description="Helical" evidence="8">
    <location>
        <begin position="181"/>
        <end position="207"/>
    </location>
</feature>
<dbReference type="Ensembl" id="ENSEBUT00000009550.1">
    <property type="protein sequence ID" value="ENSEBUP00000009032.1"/>
    <property type="gene ID" value="ENSEBUG00000005835.1"/>
</dbReference>
<dbReference type="GO" id="GO:0003725">
    <property type="term" value="F:double-stranded RNA binding"/>
    <property type="evidence" value="ECO:0007669"/>
    <property type="project" value="TreeGrafter"/>
</dbReference>
<feature type="transmembrane region" description="Helical" evidence="8">
    <location>
        <begin position="125"/>
        <end position="143"/>
    </location>
</feature>
<dbReference type="Proteomes" id="UP000694388">
    <property type="component" value="Unplaced"/>
</dbReference>
<reference evidence="9" key="1">
    <citation type="submission" date="2025-08" db="UniProtKB">
        <authorList>
            <consortium name="Ensembl"/>
        </authorList>
    </citation>
    <scope>IDENTIFICATION</scope>
</reference>
<evidence type="ECO:0000256" key="1">
    <source>
        <dbReference type="ARBA" id="ARBA00004141"/>
    </source>
</evidence>
<evidence type="ECO:0000256" key="6">
    <source>
        <dbReference type="ARBA" id="ARBA00023136"/>
    </source>
</evidence>
<keyword evidence="5 8" id="KW-1133">Transmembrane helix</keyword>
<proteinExistence type="inferred from homology"/>
<dbReference type="GO" id="GO:0005764">
    <property type="term" value="C:lysosome"/>
    <property type="evidence" value="ECO:0007669"/>
    <property type="project" value="TreeGrafter"/>
</dbReference>
<accession>A0A8C4Q2V4</accession>
<dbReference type="Pfam" id="PF13965">
    <property type="entry name" value="SID-1_RNA_chan"/>
    <property type="match status" value="1"/>
</dbReference>
<keyword evidence="7" id="KW-0325">Glycoprotein</keyword>
<evidence type="ECO:0000256" key="4">
    <source>
        <dbReference type="ARBA" id="ARBA00022729"/>
    </source>
</evidence>
<sequence length="217" mass="25250">MFVQLCGLLFVGVRNVMQVQLTPYSTFLLITFFIRTFFSVLLILLSKFLRTKREPNSDSHNSHDEKHQGWPVFCTVILFVIAGVFWAIGIFFFTSSTYSWQITPSQSREFNRQCNIFGYFDNHDIWHFSSSFAIFFSLLVYLPTSLLFPLSLFPLPGPLNFFSFFTSLADLNSLCTQTFRLLFLSLFAKLMCICLSLLSSILYFSHLSSLFSQFRRK</sequence>
<protein>
    <submittedName>
        <fullName evidence="9">Uncharacterized protein</fullName>
    </submittedName>
</protein>
<evidence type="ECO:0000313" key="10">
    <source>
        <dbReference type="Proteomes" id="UP000694388"/>
    </source>
</evidence>
<dbReference type="InterPro" id="IPR025958">
    <property type="entry name" value="SID1_TM_fam"/>
</dbReference>
<evidence type="ECO:0000256" key="5">
    <source>
        <dbReference type="ARBA" id="ARBA00022989"/>
    </source>
</evidence>
<comment type="subcellular location">
    <subcellularLocation>
        <location evidence="1">Membrane</location>
        <topology evidence="1">Multi-pass membrane protein</topology>
    </subcellularLocation>
</comment>
<evidence type="ECO:0000313" key="9">
    <source>
        <dbReference type="Ensembl" id="ENSEBUP00000009032.1"/>
    </source>
</evidence>
<organism evidence="9 10">
    <name type="scientific">Eptatretus burgeri</name>
    <name type="common">Inshore hagfish</name>
    <dbReference type="NCBI Taxonomy" id="7764"/>
    <lineage>
        <taxon>Eukaryota</taxon>
        <taxon>Metazoa</taxon>
        <taxon>Chordata</taxon>
        <taxon>Craniata</taxon>
        <taxon>Vertebrata</taxon>
        <taxon>Cyclostomata</taxon>
        <taxon>Myxini</taxon>
        <taxon>Myxiniformes</taxon>
        <taxon>Myxinidae</taxon>
        <taxon>Eptatretinae</taxon>
        <taxon>Eptatretus</taxon>
    </lineage>
</organism>
<dbReference type="GO" id="GO:0051033">
    <property type="term" value="F:RNA transmembrane transporter activity"/>
    <property type="evidence" value="ECO:0007669"/>
    <property type="project" value="TreeGrafter"/>
</dbReference>
<name>A0A8C4Q2V4_EPTBU</name>
<evidence type="ECO:0000256" key="2">
    <source>
        <dbReference type="ARBA" id="ARBA00006618"/>
    </source>
</evidence>
<reference evidence="9" key="2">
    <citation type="submission" date="2025-09" db="UniProtKB">
        <authorList>
            <consortium name="Ensembl"/>
        </authorList>
    </citation>
    <scope>IDENTIFICATION</scope>
</reference>
<keyword evidence="3 8" id="KW-0812">Transmembrane</keyword>
<keyword evidence="10" id="KW-1185">Reference proteome</keyword>
<evidence type="ECO:0000256" key="7">
    <source>
        <dbReference type="ARBA" id="ARBA00023180"/>
    </source>
</evidence>
<comment type="similarity">
    <text evidence="2">Belongs to the SID1 family.</text>
</comment>
<keyword evidence="4" id="KW-0732">Signal</keyword>
<feature type="transmembrane region" description="Helical" evidence="8">
    <location>
        <begin position="70"/>
        <end position="93"/>
    </location>
</feature>
<evidence type="ECO:0000256" key="3">
    <source>
        <dbReference type="ARBA" id="ARBA00022692"/>
    </source>
</evidence>
<feature type="transmembrane region" description="Helical" evidence="8">
    <location>
        <begin position="150"/>
        <end position="169"/>
    </location>
</feature>
<dbReference type="PANTHER" id="PTHR12185">
    <property type="entry name" value="SID1 TRANSMEMBRANE FAMILY MEMEBER"/>
    <property type="match status" value="1"/>
</dbReference>
<dbReference type="AlphaFoldDB" id="A0A8C4Q2V4"/>